<dbReference type="AlphaFoldDB" id="A0A977IGV5"/>
<dbReference type="SUPFAM" id="SSF50939">
    <property type="entry name" value="Sialidases"/>
    <property type="match status" value="1"/>
</dbReference>
<dbReference type="RefSeq" id="WP_144239548.1">
    <property type="nucleotide sequence ID" value="NZ_CP103305.1"/>
</dbReference>
<protein>
    <submittedName>
        <fullName evidence="2">Glycoside hydrolase</fullName>
    </submittedName>
</protein>
<keyword evidence="2" id="KW-0378">Hydrolase</keyword>
<sequence>MAFFRAENGSGGNMYMQRSDDGGKTFSAPVRVNDKEGDVILSAQWSAPALAVGQNGEVYAVWYHNENPDPEKYPWGITSLRFTRSLDGGKTFEPARDPSPDDPVGERSYPYMAVSKDNHVYISYLNLDYSKEDDVSGTPTVLRVVSSADGGKTFGKSKIADKSACQCCATVATMGPDNELYISSRSTFQGTAEKITNETRTDYMGHHNDMAIIRDITVEHSTDSGMAQSFSEPSKVGNDSWFMNGCPDAGPGMAFDSKGRMHVAWFTGSETASQGQGFYYTHSDDKGATFSKPVPIHLLSEKWIPPTTQYLAVDKNDNAWITFVNSEGLKKSPTYDEDHSYVGDGSVTLAVVDRDGNILHNGAFAKGDITKHYPYTTGADGKIVISWIEGDDVKLAVIDTAA</sequence>
<name>A0A977IGV5_9ARCH</name>
<dbReference type="Gene3D" id="2.120.10.10">
    <property type="match status" value="1"/>
</dbReference>
<feature type="region of interest" description="Disordered" evidence="1">
    <location>
        <begin position="1"/>
        <end position="26"/>
    </location>
</feature>
<dbReference type="InterPro" id="IPR036278">
    <property type="entry name" value="Sialidase_sf"/>
</dbReference>
<dbReference type="CDD" id="cd15482">
    <property type="entry name" value="Sialidase_non-viral"/>
    <property type="match status" value="1"/>
</dbReference>
<dbReference type="Proteomes" id="UP001059771">
    <property type="component" value="Chromosome"/>
</dbReference>
<proteinExistence type="predicted"/>
<organism evidence="2">
    <name type="scientific">Nitrososphaera viennensis</name>
    <dbReference type="NCBI Taxonomy" id="1034015"/>
    <lineage>
        <taxon>Archaea</taxon>
        <taxon>Nitrososphaerota</taxon>
        <taxon>Nitrososphaeria</taxon>
        <taxon>Nitrososphaerales</taxon>
        <taxon>Nitrososphaeraceae</taxon>
        <taxon>Nitrososphaera</taxon>
    </lineage>
</organism>
<accession>A0A977IGV5</accession>
<dbReference type="GeneID" id="74946680"/>
<reference evidence="2" key="1">
    <citation type="submission" date="2022-08" db="EMBL/GenBank/DDBJ databases">
        <title>Dynamic responses of ammonia-oxidizing microbial communities induced by reactive oxygen species (ROS) in fluctuating redox aquifers.</title>
        <authorList>
            <person name="Wang P."/>
            <person name="Wang H."/>
        </authorList>
    </citation>
    <scope>NUCLEOTIDE SEQUENCE</scope>
    <source>
        <strain evidence="2">PLX03</strain>
    </source>
</reference>
<gene>
    <name evidence="2" type="ORF">NWT39_07030</name>
</gene>
<evidence type="ECO:0000313" key="2">
    <source>
        <dbReference type="EMBL" id="UVS70530.1"/>
    </source>
</evidence>
<evidence type="ECO:0000256" key="1">
    <source>
        <dbReference type="SAM" id="MobiDB-lite"/>
    </source>
</evidence>
<dbReference type="EMBL" id="CP103305">
    <property type="protein sequence ID" value="UVS70530.1"/>
    <property type="molecule type" value="Genomic_DNA"/>
</dbReference>
<dbReference type="GO" id="GO:0016787">
    <property type="term" value="F:hydrolase activity"/>
    <property type="evidence" value="ECO:0007669"/>
    <property type="project" value="UniProtKB-KW"/>
</dbReference>